<dbReference type="EMBL" id="LUEZ02000045">
    <property type="protein sequence ID" value="RDB24231.1"/>
    <property type="molecule type" value="Genomic_DNA"/>
</dbReference>
<evidence type="ECO:0000313" key="2">
    <source>
        <dbReference type="EMBL" id="RDB24231.1"/>
    </source>
</evidence>
<organism evidence="2 3">
    <name type="scientific">Hypsizygus marmoreus</name>
    <name type="common">White beech mushroom</name>
    <name type="synonym">Agaricus marmoreus</name>
    <dbReference type="NCBI Taxonomy" id="39966"/>
    <lineage>
        <taxon>Eukaryota</taxon>
        <taxon>Fungi</taxon>
        <taxon>Dikarya</taxon>
        <taxon>Basidiomycota</taxon>
        <taxon>Agaricomycotina</taxon>
        <taxon>Agaricomycetes</taxon>
        <taxon>Agaricomycetidae</taxon>
        <taxon>Agaricales</taxon>
        <taxon>Tricholomatineae</taxon>
        <taxon>Lyophyllaceae</taxon>
        <taxon>Hypsizygus</taxon>
    </lineage>
</organism>
<name>A0A369JPR3_HYPMA</name>
<dbReference type="InParanoid" id="A0A369JPR3"/>
<protein>
    <submittedName>
        <fullName evidence="2">Uncharacterized protein</fullName>
    </submittedName>
</protein>
<dbReference type="AlphaFoldDB" id="A0A369JPR3"/>
<feature type="compositionally biased region" description="Polar residues" evidence="1">
    <location>
        <begin position="49"/>
        <end position="63"/>
    </location>
</feature>
<dbReference type="Proteomes" id="UP000076154">
    <property type="component" value="Unassembled WGS sequence"/>
</dbReference>
<gene>
    <name evidence="2" type="ORF">Hypma_008594</name>
</gene>
<evidence type="ECO:0000256" key="1">
    <source>
        <dbReference type="SAM" id="MobiDB-lite"/>
    </source>
</evidence>
<accession>A0A369JPR3</accession>
<comment type="caution">
    <text evidence="2">The sequence shown here is derived from an EMBL/GenBank/DDBJ whole genome shotgun (WGS) entry which is preliminary data.</text>
</comment>
<evidence type="ECO:0000313" key="3">
    <source>
        <dbReference type="Proteomes" id="UP000076154"/>
    </source>
</evidence>
<feature type="region of interest" description="Disordered" evidence="1">
    <location>
        <begin position="33"/>
        <end position="89"/>
    </location>
</feature>
<keyword evidence="3" id="KW-1185">Reference proteome</keyword>
<feature type="region of interest" description="Disordered" evidence="1">
    <location>
        <begin position="245"/>
        <end position="273"/>
    </location>
</feature>
<proteinExistence type="predicted"/>
<reference evidence="2" key="1">
    <citation type="submission" date="2018-04" db="EMBL/GenBank/DDBJ databases">
        <title>Whole genome sequencing of Hypsizygus marmoreus.</title>
        <authorList>
            <person name="Choi I.-G."/>
            <person name="Min B."/>
            <person name="Kim J.-G."/>
            <person name="Kim S."/>
            <person name="Oh Y.-L."/>
            <person name="Kong W.-S."/>
            <person name="Park H."/>
            <person name="Jeong J."/>
            <person name="Song E.-S."/>
        </authorList>
    </citation>
    <scope>NUCLEOTIDE SEQUENCE [LARGE SCALE GENOMIC DNA]</scope>
    <source>
        <strain evidence="2">51987-8</strain>
    </source>
</reference>
<sequence>MSTIPLPQDKTAWLIIFAFAAGYLCSRGVSRHISSHRPNSAAKRRARDTSQPRSINPSTSSTRLARFNDPGLIYKNTKQTRSRPSPGYQIACRDTPILRATIPPAEAHQTISSWPNNSSILEAATASFDGSAHASHIDNPSSELDPAMHESVAFTRADEIIDFASARQLIEPHHDTTPQESFSAIPDEVPITISVPMRLNTTGEDGLATTLGHAQDTSSRIPMSNHPLGPLVPAHVAGPRRPISSGNGNAYHPTHHGPQQPFLPPPDIPGAKSFWDTNITGPSNPFSSSYTDAPIYPPSFGPIVPVNGSHTHGAGLNYPPTPIHTSVNLPVIAGMYSSHSPSHNGITGSGDSLPNINPYDVYAPSVIRPPPPDAYPRTYRELGLVIVEKSALVVDIGIKGSGFNIFYLEKEIERWVRDSKRQGQPLELRLELNLMSTVDEMRVGLKTMKNIFTKTHARIGTLHIVVPEMRAHFPGFTHDAAESFPPEVFPMLTSFTWHGKIKYDLPEPIIALSRLPLSQLTTLQLHTNIGVKDCIEILYRCPNLTNFIANPLGSVQCQTLGHSFYRGPCPFAMTKLKSLEIVSQRISPADAELLRTWVKFSEVENLVLRMPCSQSLSATIQTIVWASVQRGTLIGPLDDEMKQYINRKSARKWDRLEKWNPFEE</sequence>